<dbReference type="SMART" id="SM00179">
    <property type="entry name" value="EGF_CA"/>
    <property type="match status" value="2"/>
</dbReference>
<gene>
    <name evidence="17" type="ORF">SBAD_LOCUS4633</name>
</gene>
<accession>A0A183ILY7</accession>
<dbReference type="GO" id="GO:0005509">
    <property type="term" value="F:calcium ion binding"/>
    <property type="evidence" value="ECO:0007669"/>
    <property type="project" value="InterPro"/>
</dbReference>
<dbReference type="InterPro" id="IPR036055">
    <property type="entry name" value="LDL_receptor-like_sf"/>
</dbReference>
<name>A0A183ILY7_9BILA</name>
<proteinExistence type="predicted"/>
<evidence type="ECO:0000256" key="15">
    <source>
        <dbReference type="PROSITE-ProRule" id="PRU00461"/>
    </source>
</evidence>
<dbReference type="Gene3D" id="4.10.400.10">
    <property type="entry name" value="Low-density Lipoprotein Receptor"/>
    <property type="match status" value="18"/>
</dbReference>
<feature type="disulfide bond" evidence="14">
    <location>
        <begin position="1219"/>
        <end position="1231"/>
    </location>
</feature>
<feature type="disulfide bond" evidence="13">
    <location>
        <begin position="453"/>
        <end position="463"/>
    </location>
</feature>
<dbReference type="InterPro" id="IPR026823">
    <property type="entry name" value="cEGF"/>
</dbReference>
<feature type="disulfide bond" evidence="14">
    <location>
        <begin position="1004"/>
        <end position="1016"/>
    </location>
</feature>
<dbReference type="Gene3D" id="2.40.128.620">
    <property type="match status" value="1"/>
</dbReference>
<feature type="disulfide bond" evidence="14">
    <location>
        <begin position="187"/>
        <end position="202"/>
    </location>
</feature>
<feature type="disulfide bond" evidence="14">
    <location>
        <begin position="372"/>
        <end position="384"/>
    </location>
</feature>
<feature type="disulfide bond" evidence="14">
    <location>
        <begin position="1011"/>
        <end position="1029"/>
    </location>
</feature>
<feature type="disulfide bond" evidence="14">
    <location>
        <begin position="1111"/>
        <end position="1126"/>
    </location>
</feature>
<dbReference type="InterPro" id="IPR023415">
    <property type="entry name" value="LDLR_class-A_CS"/>
</dbReference>
<feature type="disulfide bond" evidence="14">
    <location>
        <begin position="76"/>
        <end position="88"/>
    </location>
</feature>
<feature type="disulfide bond" evidence="14">
    <location>
        <begin position="1226"/>
        <end position="1244"/>
    </location>
</feature>
<dbReference type="Gene3D" id="2.120.10.30">
    <property type="entry name" value="TolB, C-terminal domain"/>
    <property type="match status" value="2"/>
</dbReference>
<dbReference type="Proteomes" id="UP000270296">
    <property type="component" value="Unassembled WGS sequence"/>
</dbReference>
<feature type="disulfide bond" evidence="14">
    <location>
        <begin position="42"/>
        <end position="60"/>
    </location>
</feature>
<dbReference type="CDD" id="cd00112">
    <property type="entry name" value="LDLa"/>
    <property type="match status" value="20"/>
</dbReference>
<dbReference type="OrthoDB" id="9990982at2759"/>
<dbReference type="PROSITE" id="PS50026">
    <property type="entry name" value="EGF_3"/>
    <property type="match status" value="2"/>
</dbReference>
<dbReference type="PROSITE" id="PS50068">
    <property type="entry name" value="LDLRA_2"/>
    <property type="match status" value="20"/>
</dbReference>
<evidence type="ECO:0000256" key="8">
    <source>
        <dbReference type="ARBA" id="ARBA00022989"/>
    </source>
</evidence>
<feature type="disulfide bond" evidence="14">
    <location>
        <begin position="379"/>
        <end position="397"/>
    </location>
</feature>
<dbReference type="PROSITE" id="PS01209">
    <property type="entry name" value="LDLRA_1"/>
    <property type="match status" value="10"/>
</dbReference>
<feature type="repeat" description="LDL-receptor class B" evidence="15">
    <location>
        <begin position="580"/>
        <end position="623"/>
    </location>
</feature>
<dbReference type="InterPro" id="IPR000152">
    <property type="entry name" value="EGF-type_Asp/Asn_hydroxyl_site"/>
</dbReference>
<evidence type="ECO:0000256" key="9">
    <source>
        <dbReference type="ARBA" id="ARBA00023136"/>
    </source>
</evidence>
<dbReference type="SMART" id="SM00181">
    <property type="entry name" value="EGF"/>
    <property type="match status" value="8"/>
</dbReference>
<dbReference type="CDD" id="cd00054">
    <property type="entry name" value="EGF_CA"/>
    <property type="match status" value="2"/>
</dbReference>
<evidence type="ECO:0000313" key="17">
    <source>
        <dbReference type="EMBL" id="VDP05019.1"/>
    </source>
</evidence>
<comment type="subcellular location">
    <subcellularLocation>
        <location evidence="2">Endomembrane system</location>
    </subcellularLocation>
    <subcellularLocation>
        <location evidence="1">Membrane</location>
        <topology evidence="1">Single-pass membrane protein</topology>
    </subcellularLocation>
</comment>
<dbReference type="GO" id="GO:0005886">
    <property type="term" value="C:plasma membrane"/>
    <property type="evidence" value="ECO:0007669"/>
    <property type="project" value="TreeGrafter"/>
</dbReference>
<dbReference type="EMBL" id="UZAM01008449">
    <property type="protein sequence ID" value="VDP05019.1"/>
    <property type="molecule type" value="Genomic_DNA"/>
</dbReference>
<evidence type="ECO:0000256" key="6">
    <source>
        <dbReference type="ARBA" id="ARBA00022729"/>
    </source>
</evidence>
<feature type="disulfide bond" evidence="14">
    <location>
        <begin position="972"/>
        <end position="990"/>
    </location>
</feature>
<evidence type="ECO:0000256" key="2">
    <source>
        <dbReference type="ARBA" id="ARBA00004308"/>
    </source>
</evidence>
<dbReference type="InterPro" id="IPR018097">
    <property type="entry name" value="EGF_Ca-bd_CS"/>
</dbReference>
<feature type="disulfide bond" evidence="14">
    <location>
        <begin position="984"/>
        <end position="999"/>
    </location>
</feature>
<feature type="disulfide bond" evidence="14">
    <location>
        <begin position="288"/>
        <end position="300"/>
    </location>
</feature>
<organism evidence="19">
    <name type="scientific">Soboliphyme baturini</name>
    <dbReference type="NCBI Taxonomy" id="241478"/>
    <lineage>
        <taxon>Eukaryota</taxon>
        <taxon>Metazoa</taxon>
        <taxon>Ecdysozoa</taxon>
        <taxon>Nematoda</taxon>
        <taxon>Enoplea</taxon>
        <taxon>Dorylaimia</taxon>
        <taxon>Dioctophymatida</taxon>
        <taxon>Dioctophymatoidea</taxon>
        <taxon>Soboliphymatidae</taxon>
        <taxon>Soboliphyme</taxon>
    </lineage>
</organism>
<feature type="disulfide bond" evidence="14">
    <location>
        <begin position="903"/>
        <end position="918"/>
    </location>
</feature>
<feature type="domain" description="EGF-like" evidence="16">
    <location>
        <begin position="408"/>
        <end position="448"/>
    </location>
</feature>
<feature type="disulfide bond" evidence="14">
    <location>
        <begin position="83"/>
        <end position="101"/>
    </location>
</feature>
<dbReference type="PROSITE" id="PS00010">
    <property type="entry name" value="ASX_HYDROXYL"/>
    <property type="match status" value="2"/>
</dbReference>
<feature type="repeat" description="LDL-receptor class B" evidence="15">
    <location>
        <begin position="1494"/>
        <end position="1537"/>
    </location>
</feature>
<keyword evidence="9" id="KW-0472">Membrane</keyword>
<reference evidence="17 18" key="2">
    <citation type="submission" date="2018-11" db="EMBL/GenBank/DDBJ databases">
        <authorList>
            <consortium name="Pathogen Informatics"/>
        </authorList>
    </citation>
    <scope>NUCLEOTIDE SEQUENCE [LARGE SCALE GENOMIC DNA]</scope>
</reference>
<keyword evidence="18" id="KW-1185">Reference proteome</keyword>
<keyword evidence="12" id="KW-0325">Glycoprotein</keyword>
<feature type="disulfide bond" evidence="14">
    <location>
        <begin position="295"/>
        <end position="313"/>
    </location>
</feature>
<dbReference type="GO" id="GO:0005041">
    <property type="term" value="F:low-density lipoprotein particle receptor activity"/>
    <property type="evidence" value="ECO:0007669"/>
    <property type="project" value="TreeGrafter"/>
</dbReference>
<dbReference type="Pfam" id="PF00057">
    <property type="entry name" value="Ldl_recept_a"/>
    <property type="match status" value="20"/>
</dbReference>
<keyword evidence="11" id="KW-0675">Receptor</keyword>
<dbReference type="FunFam" id="2.120.10.30:FF:000241">
    <property type="entry name" value="Low-density lipoprotein receptor-related protein 6"/>
    <property type="match status" value="1"/>
</dbReference>
<keyword evidence="4" id="KW-0254">Endocytosis</keyword>
<evidence type="ECO:0000256" key="3">
    <source>
        <dbReference type="ARBA" id="ARBA00022536"/>
    </source>
</evidence>
<keyword evidence="10 13" id="KW-1015">Disulfide bond</keyword>
<feature type="domain" description="EGF-like" evidence="16">
    <location>
        <begin position="449"/>
        <end position="488"/>
    </location>
</feature>
<dbReference type="Pfam" id="PF12662">
    <property type="entry name" value="cEGF"/>
    <property type="match status" value="1"/>
</dbReference>
<dbReference type="WBParaSite" id="SBAD_0000482801-mRNA-1">
    <property type="protein sequence ID" value="SBAD_0000482801-mRNA-1"/>
    <property type="gene ID" value="SBAD_0000482801"/>
</dbReference>
<feature type="disulfide bond" evidence="14">
    <location>
        <begin position="142"/>
        <end position="157"/>
    </location>
</feature>
<dbReference type="FunFam" id="4.10.400.10:FF:000034">
    <property type="entry name" value="Low-density lipoprotein receptor-related protein 2"/>
    <property type="match status" value="1"/>
</dbReference>
<feature type="disulfide bond" evidence="14">
    <location>
        <begin position="1023"/>
        <end position="1038"/>
    </location>
</feature>
<evidence type="ECO:0000259" key="16">
    <source>
        <dbReference type="PROSITE" id="PS50026"/>
    </source>
</evidence>
<dbReference type="GO" id="GO:0005737">
    <property type="term" value="C:cytoplasm"/>
    <property type="evidence" value="ECO:0007669"/>
    <property type="project" value="UniProtKB-ARBA"/>
</dbReference>
<dbReference type="PANTHER" id="PTHR22722:SF14">
    <property type="entry name" value="MEGALIN, ISOFORM A"/>
    <property type="match status" value="1"/>
</dbReference>
<evidence type="ECO:0000256" key="11">
    <source>
        <dbReference type="ARBA" id="ARBA00023170"/>
    </source>
</evidence>
<evidence type="ECO:0000256" key="14">
    <source>
        <dbReference type="PROSITE-ProRule" id="PRU00124"/>
    </source>
</evidence>
<comment type="caution">
    <text evidence="13">Lacks conserved residue(s) required for the propagation of feature annotation.</text>
</comment>
<dbReference type="Pfam" id="PF00058">
    <property type="entry name" value="Ldl_recept_b"/>
    <property type="match status" value="3"/>
</dbReference>
<feature type="disulfide bond" evidence="14">
    <location>
        <begin position="328"/>
        <end position="340"/>
    </location>
</feature>
<evidence type="ECO:0000256" key="4">
    <source>
        <dbReference type="ARBA" id="ARBA00022583"/>
    </source>
</evidence>
<sequence>MCNLDEYGVPHCSCYGSRVLSADNMTCFDSDANCDKNEHFECFNGHCIPYEFTCDGVKECQGGEDENLAYCATRRCRSGFFRCKNGMCIKATKMCDGKNDCGDFSDETSGCAPRNCSAFSIFGRPMINCNFTSQCISPSWICDGSNDCWDNSDEYHCPVAENVRRTCGSHMFTCLSSFKCIPLNWKCDGDKDCSDGSDEVGCKHACDAAHEFTCHDKICIPSSWRCDGTLDCTDGEDEDPAMCGLDKCVEFKCPNGKCISRGWVCDGENDCGDPMASDELNCNISSLCAADHFQCHNGLCILAAFYCDGHDDCGDGSDEPEYCHRRPCTSSQFQCKNKRCIPLAWKCNGFDDCKDKSDEDSELCGTEITATCKSSEYKCDNMVCINKDLVCNGQNDCGDWSDEGYKCNIDECSFLNNPCDHTCVNEKIGFSCVCRPGYKLQDNMRSCVDINECNETFPCAQYCVNRVGSFECSCAPGYALQLDARSCKHVDKVDPELLISNRYYIKRYTLDGHSKGHVYSNFSNVVAVDYDLSEERVYWSDVTVTDSKIGRVFINGSGYQVLHSHGIRNPDGIALDWIARNLYWCDKGFDTIEVSKLDGSSRRVLLKGLPLEEPRAIVLDPNPDARMEMDGSNARIIYSRSVRWPNALTLDFVIRRIFWGDAGEDYIGMSNYEGKEVRIVRSEGIHHIFSLTVFESFLYWTDWEASRVERGHKYHGTNHSIIIRRMSHRPMGIRVMHPLLQPSLSVNAAHNPCLTSRCSNLCLLSSSSKRGFTCECPDGFQKHGDAECIHKCKPSQFVCTHTFKCLPLWWRCDGQDDCGDGQDEMYFLPNTCPPFICSPGQFLCPNSSVCIQPEAICDGNLDCPDGSDERKEKGLVDCSLYECMTGQWKCPNSSMCISQMKVCDGVKDCTFSEDEDNCDKRKCPADFFTCTDQQSCIPKVWICDGQKDCPDGSDETESDCGNRTCSAMEFRCDEGRCIPKSWRCDGDKDCRNGEDEKDCSNSTCTGSYFLCSDGLCIPRDRVCDGRSDCADEIDEMFCNSTFTCRENEFRCLNGSHCISRHLLCDGEFDCLDGSDEGQAAGCSGVKVVTRCRDSQFACKNGRQCVPLIWKCDNEPDCSDMSDELNCVLFERRRVKHRLANRGSKVLDYRSYFRDRDRILVLFQISVFVTVAVSEVICRRDEFQCTEIKQCVRSSWVCDGQKDCQDGSDENPTLCAVRPCPPSQTKCANGVCYPSQLRCDGFKHCDDGSDEISTFCQYKCEFMCGNGHCIGLRYRCDGYDDCGDGSDETDCAPNACLEFGVCSQKCEFSKMNRQPKCYCDSGYVPELLNPKLCRASGDMPILLLSCSSEIRSLDPYAELHYNTFEVPFSRITTLSFFVSLSTSSSAGSPFYLYWTDSHQGKIFRRRFDDMMNMQSNSFKPKSRREIGTLEHDDVLLDGLSQPTGIAIDWINENMYWTDLKDCFIGISDLVGKISLRLIFRNIEEPTSIAVAPEKGQIFWSDTGWEARIETASLRGLERRTLVAKNVLYPTGLAIDHANERLFWADPKTASIETIRFDGSNRRVVKTFVIGTFLVSAFFFKRFVNRVQNCIAFLKSQIT</sequence>
<dbReference type="PROSITE" id="PS01186">
    <property type="entry name" value="EGF_2"/>
    <property type="match status" value="3"/>
</dbReference>
<evidence type="ECO:0000256" key="10">
    <source>
        <dbReference type="ARBA" id="ARBA00023157"/>
    </source>
</evidence>
<dbReference type="InterPro" id="IPR002172">
    <property type="entry name" value="LDrepeatLR_classA_rpt"/>
</dbReference>
<feature type="disulfide bond" evidence="14">
    <location>
        <begin position="335"/>
        <end position="353"/>
    </location>
</feature>
<keyword evidence="5" id="KW-0812">Transmembrane</keyword>
<dbReference type="SMART" id="SM00192">
    <property type="entry name" value="LDLa"/>
    <property type="match status" value="20"/>
</dbReference>
<dbReference type="PANTHER" id="PTHR22722">
    <property type="entry name" value="LOW-DENSITY LIPOPROTEIN RECEPTOR-RELATED PROTEIN 2-RELATED"/>
    <property type="match status" value="1"/>
</dbReference>
<feature type="disulfide bond" evidence="14">
    <location>
        <begin position="1275"/>
        <end position="1290"/>
    </location>
</feature>
<evidence type="ECO:0000313" key="18">
    <source>
        <dbReference type="Proteomes" id="UP000270296"/>
    </source>
</evidence>
<dbReference type="SUPFAM" id="SSF63825">
    <property type="entry name" value="YWTD domain"/>
    <property type="match status" value="2"/>
</dbReference>
<dbReference type="SMART" id="SM00135">
    <property type="entry name" value="LY"/>
    <property type="match status" value="7"/>
</dbReference>
<dbReference type="FunFam" id="4.10.400.10:FF:000088">
    <property type="entry name" value="Heparan sulfate proteoglycan 2"/>
    <property type="match status" value="1"/>
</dbReference>
<feature type="disulfide bond" evidence="14">
    <location>
        <begin position="965"/>
        <end position="977"/>
    </location>
</feature>
<dbReference type="FunFam" id="4.10.400.10:FF:000002">
    <property type="entry name" value="Low-density lipoprotein receptor-related protein 1"/>
    <property type="match status" value="1"/>
</dbReference>
<evidence type="ECO:0000256" key="1">
    <source>
        <dbReference type="ARBA" id="ARBA00004167"/>
    </source>
</evidence>
<protein>
    <submittedName>
        <fullName evidence="19">EGF-like domain-containing protein</fullName>
    </submittedName>
</protein>
<dbReference type="SUPFAM" id="SSF57424">
    <property type="entry name" value="LDL receptor-like module"/>
    <property type="match status" value="20"/>
</dbReference>
<dbReference type="InterPro" id="IPR051221">
    <property type="entry name" value="LDLR-related"/>
</dbReference>
<dbReference type="PROSITE" id="PS01187">
    <property type="entry name" value="EGF_CA"/>
    <property type="match status" value="1"/>
</dbReference>
<dbReference type="GO" id="GO:0006897">
    <property type="term" value="P:endocytosis"/>
    <property type="evidence" value="ECO:0007669"/>
    <property type="project" value="UniProtKB-KW"/>
</dbReference>
<keyword evidence="8" id="KW-1133">Transmembrane helix</keyword>
<keyword evidence="6" id="KW-0732">Signal</keyword>
<evidence type="ECO:0000256" key="7">
    <source>
        <dbReference type="ARBA" id="ARBA00022737"/>
    </source>
</evidence>
<reference evidence="19" key="1">
    <citation type="submission" date="2016-06" db="UniProtKB">
        <authorList>
            <consortium name="WormBaseParasite"/>
        </authorList>
    </citation>
    <scope>IDENTIFICATION</scope>
</reference>
<dbReference type="SUPFAM" id="SSF57196">
    <property type="entry name" value="EGF/Laminin"/>
    <property type="match status" value="2"/>
</dbReference>
<dbReference type="PROSITE" id="PS51120">
    <property type="entry name" value="LDLRB"/>
    <property type="match status" value="3"/>
</dbReference>
<evidence type="ECO:0000256" key="13">
    <source>
        <dbReference type="PROSITE-ProRule" id="PRU00076"/>
    </source>
</evidence>
<evidence type="ECO:0000313" key="19">
    <source>
        <dbReference type="WBParaSite" id="SBAD_0000482801-mRNA-1"/>
    </source>
</evidence>
<dbReference type="InterPro" id="IPR000033">
    <property type="entry name" value="LDLR_classB_rpt"/>
</dbReference>
<feature type="disulfide bond" evidence="14">
    <location>
        <begin position="253"/>
        <end position="271"/>
    </location>
</feature>
<feature type="repeat" description="LDL-receptor class B" evidence="15">
    <location>
        <begin position="535"/>
        <end position="579"/>
    </location>
</feature>
<dbReference type="Gene3D" id="4.10.1220.10">
    <property type="entry name" value="EGF-type module"/>
    <property type="match status" value="1"/>
</dbReference>
<feature type="disulfide bond" evidence="14">
    <location>
        <begin position="214"/>
        <end position="232"/>
    </location>
</feature>
<keyword evidence="7" id="KW-0677">Repeat</keyword>
<dbReference type="GO" id="GO:0043235">
    <property type="term" value="C:receptor complex"/>
    <property type="evidence" value="ECO:0007669"/>
    <property type="project" value="TreeGrafter"/>
</dbReference>
<dbReference type="InterPro" id="IPR001881">
    <property type="entry name" value="EGF-like_Ca-bd_dom"/>
</dbReference>
<dbReference type="PRINTS" id="PR00261">
    <property type="entry name" value="LDLRECEPTOR"/>
</dbReference>
<keyword evidence="3 13" id="KW-0245">EGF-like domain</keyword>
<dbReference type="InterPro" id="IPR000742">
    <property type="entry name" value="EGF"/>
</dbReference>
<dbReference type="InterPro" id="IPR011042">
    <property type="entry name" value="6-blade_b-propeller_TolB-like"/>
</dbReference>
<dbReference type="Gene3D" id="2.10.25.10">
    <property type="entry name" value="Laminin"/>
    <property type="match status" value="2"/>
</dbReference>
<evidence type="ECO:0000256" key="12">
    <source>
        <dbReference type="ARBA" id="ARBA00023180"/>
    </source>
</evidence>
<feature type="disulfide bond" evidence="14">
    <location>
        <begin position="1263"/>
        <end position="1281"/>
    </location>
</feature>
<evidence type="ECO:0000256" key="5">
    <source>
        <dbReference type="ARBA" id="ARBA00022692"/>
    </source>
</evidence>